<dbReference type="InterPro" id="IPR055557">
    <property type="entry name" value="DUF7133"/>
</dbReference>
<proteinExistence type="predicted"/>
<comment type="PTM">
    <text evidence="6">Binds 1 heme c group covalently per subunit.</text>
</comment>
<dbReference type="SUPFAM" id="SSF46626">
    <property type="entry name" value="Cytochrome c"/>
    <property type="match status" value="1"/>
</dbReference>
<evidence type="ECO:0000313" key="10">
    <source>
        <dbReference type="EMBL" id="PCE66283.1"/>
    </source>
</evidence>
<keyword evidence="2 6" id="KW-0349">Heme</keyword>
<dbReference type="GO" id="GO:0020037">
    <property type="term" value="F:heme binding"/>
    <property type="evidence" value="ECO:0007669"/>
    <property type="project" value="InterPro"/>
</dbReference>
<dbReference type="Pfam" id="PF07691">
    <property type="entry name" value="PA14"/>
    <property type="match status" value="1"/>
</dbReference>
<keyword evidence="4" id="KW-0249">Electron transport</keyword>
<evidence type="ECO:0000256" key="2">
    <source>
        <dbReference type="ARBA" id="ARBA00022617"/>
    </source>
</evidence>
<dbReference type="InterPro" id="IPR011658">
    <property type="entry name" value="PA14_dom"/>
</dbReference>
<evidence type="ECO:0000259" key="8">
    <source>
        <dbReference type="PROSITE" id="PS51007"/>
    </source>
</evidence>
<evidence type="ECO:0000256" key="3">
    <source>
        <dbReference type="ARBA" id="ARBA00022723"/>
    </source>
</evidence>
<dbReference type="Gene3D" id="1.10.760.10">
    <property type="entry name" value="Cytochrome c-like domain"/>
    <property type="match status" value="1"/>
</dbReference>
<evidence type="ECO:0000256" key="1">
    <source>
        <dbReference type="ARBA" id="ARBA00022448"/>
    </source>
</evidence>
<dbReference type="InterPro" id="IPR009056">
    <property type="entry name" value="Cyt_c-like_dom"/>
</dbReference>
<keyword evidence="7" id="KW-0732">Signal</keyword>
<dbReference type="RefSeq" id="WP_097441805.1">
    <property type="nucleotide sequence ID" value="NZ_NBWU01000001.1"/>
</dbReference>
<dbReference type="PRINTS" id="PR00606">
    <property type="entry name" value="CYTCHROMECID"/>
</dbReference>
<dbReference type="InterPro" id="IPR011041">
    <property type="entry name" value="Quinoprot_gluc/sorb_DH_b-prop"/>
</dbReference>
<feature type="binding site" description="covalent" evidence="6">
    <location>
        <position position="272"/>
    </location>
    <ligand>
        <name>heme c</name>
        <dbReference type="ChEBI" id="CHEBI:61717"/>
    </ligand>
</feature>
<feature type="chain" id="PRO_5012788382" description="Glycosyl hydrolase" evidence="7">
    <location>
        <begin position="27"/>
        <end position="989"/>
    </location>
</feature>
<feature type="signal peptide" evidence="7">
    <location>
        <begin position="1"/>
        <end position="26"/>
    </location>
</feature>
<organism evidence="10 11">
    <name type="scientific">Sediminicola luteus</name>
    <dbReference type="NCBI Taxonomy" id="319238"/>
    <lineage>
        <taxon>Bacteria</taxon>
        <taxon>Pseudomonadati</taxon>
        <taxon>Bacteroidota</taxon>
        <taxon>Flavobacteriia</taxon>
        <taxon>Flavobacteriales</taxon>
        <taxon>Flavobacteriaceae</taxon>
        <taxon>Sediminicola</taxon>
    </lineage>
</organism>
<dbReference type="InterPro" id="IPR036909">
    <property type="entry name" value="Cyt_c-like_dom_sf"/>
</dbReference>
<name>A0A2A4GCU8_9FLAO</name>
<dbReference type="PROSITE" id="PS51007">
    <property type="entry name" value="CYTC"/>
    <property type="match status" value="1"/>
</dbReference>
<evidence type="ECO:0000256" key="6">
    <source>
        <dbReference type="PIRSR" id="PIRSR602324-1"/>
    </source>
</evidence>
<dbReference type="GO" id="GO:0005506">
    <property type="term" value="F:iron ion binding"/>
    <property type="evidence" value="ECO:0007669"/>
    <property type="project" value="InterPro"/>
</dbReference>
<evidence type="ECO:0000256" key="4">
    <source>
        <dbReference type="ARBA" id="ARBA00022982"/>
    </source>
</evidence>
<evidence type="ECO:0000313" key="11">
    <source>
        <dbReference type="Proteomes" id="UP000219559"/>
    </source>
</evidence>
<keyword evidence="3 6" id="KW-0479">Metal-binding</keyword>
<dbReference type="Pfam" id="PF23500">
    <property type="entry name" value="DUF7133"/>
    <property type="match status" value="1"/>
</dbReference>
<evidence type="ECO:0000256" key="5">
    <source>
        <dbReference type="ARBA" id="ARBA00023004"/>
    </source>
</evidence>
<dbReference type="InterPro" id="IPR037524">
    <property type="entry name" value="PA14/GLEYA"/>
</dbReference>
<comment type="caution">
    <text evidence="10">The sequence shown here is derived from an EMBL/GenBank/DDBJ whole genome shotgun (WGS) entry which is preliminary data.</text>
</comment>
<protein>
    <recommendedName>
        <fullName evidence="12">Glycosyl hydrolase</fullName>
    </recommendedName>
</protein>
<dbReference type="GO" id="GO:0009055">
    <property type="term" value="F:electron transfer activity"/>
    <property type="evidence" value="ECO:0007669"/>
    <property type="project" value="InterPro"/>
</dbReference>
<dbReference type="EMBL" id="NBWU01000001">
    <property type="protein sequence ID" value="PCE66283.1"/>
    <property type="molecule type" value="Genomic_DNA"/>
</dbReference>
<reference evidence="10 11" key="1">
    <citation type="submission" date="2017-04" db="EMBL/GenBank/DDBJ databases">
        <title>A new member of the family Flavobacteriaceae isolated from ascidians.</title>
        <authorList>
            <person name="Chen L."/>
        </authorList>
    </citation>
    <scope>NUCLEOTIDE SEQUENCE [LARGE SCALE GENOMIC DNA]</scope>
    <source>
        <strain evidence="10 11">HQA918</strain>
    </source>
</reference>
<dbReference type="SMART" id="SM00758">
    <property type="entry name" value="PA14"/>
    <property type="match status" value="1"/>
</dbReference>
<dbReference type="PROSITE" id="PS51820">
    <property type="entry name" value="PA14"/>
    <property type="match status" value="1"/>
</dbReference>
<keyword evidence="5 6" id="KW-0408">Iron</keyword>
<evidence type="ECO:0000259" key="9">
    <source>
        <dbReference type="PROSITE" id="PS51820"/>
    </source>
</evidence>
<dbReference type="AlphaFoldDB" id="A0A2A4GCU8"/>
<dbReference type="PANTHER" id="PTHR33546">
    <property type="entry name" value="LARGE, MULTIFUNCTIONAL SECRETED PROTEIN-RELATED"/>
    <property type="match status" value="1"/>
</dbReference>
<dbReference type="Proteomes" id="UP000219559">
    <property type="component" value="Unassembled WGS sequence"/>
</dbReference>
<dbReference type="InterPro" id="IPR011042">
    <property type="entry name" value="6-blade_b-propeller_TolB-like"/>
</dbReference>
<dbReference type="SUPFAM" id="SSF50952">
    <property type="entry name" value="Soluble quinoprotein glucose dehydrogenase"/>
    <property type="match status" value="1"/>
</dbReference>
<keyword evidence="1" id="KW-0813">Transport</keyword>
<dbReference type="Gene3D" id="3.90.182.10">
    <property type="entry name" value="Toxin - Anthrax Protective Antigen,domain 1"/>
    <property type="match status" value="1"/>
</dbReference>
<dbReference type="Gene3D" id="2.120.10.30">
    <property type="entry name" value="TolB, C-terminal domain"/>
    <property type="match status" value="1"/>
</dbReference>
<accession>A0A2A4GCU8</accession>
<feature type="binding site" description="covalent" evidence="6">
    <location>
        <position position="268"/>
    </location>
    <ligand>
        <name>heme c</name>
        <dbReference type="ChEBI" id="CHEBI:61717"/>
    </ligand>
</feature>
<feature type="domain" description="Cytochrome c" evidence="8">
    <location>
        <begin position="254"/>
        <end position="339"/>
    </location>
</feature>
<feature type="domain" description="PA14" evidence="9">
    <location>
        <begin position="371"/>
        <end position="510"/>
    </location>
</feature>
<evidence type="ECO:0000256" key="7">
    <source>
        <dbReference type="SAM" id="SignalP"/>
    </source>
</evidence>
<keyword evidence="11" id="KW-1185">Reference proteome</keyword>
<evidence type="ECO:0008006" key="12">
    <source>
        <dbReference type="Google" id="ProtNLM"/>
    </source>
</evidence>
<dbReference type="Pfam" id="PF00034">
    <property type="entry name" value="Cytochrom_C"/>
    <property type="match status" value="1"/>
</dbReference>
<dbReference type="SUPFAM" id="SSF56988">
    <property type="entry name" value="Anthrax protective antigen"/>
    <property type="match status" value="1"/>
</dbReference>
<gene>
    <name evidence="10" type="ORF">B7P33_03010</name>
</gene>
<sequence length="989" mass="109528">MTKKNLARFGALCMLLLLGWACQDQKQNDTTERPRDVWVFRSVLDLKPRMATAALHNDLWMAYNTQNATLYKAWKGGVEFDGAVYTTKHGPQPTSLGYAYFTYEEGWVLRKDGQTTTPKTIYKGHKIVDGEVIFQSELETPDGKRITLNESPRYVSKGEATGMTRIFNLDNTHGYEVGLKTAITSLGSQNDYATTGTFEENEALTHDYDGGSLAQKNGTLWLAQGTTEITNYFHPGFDQVAANNNVKLGAVEGKKLPLGAEFIEASDCKACHNETLKTVGPAYLEIANKYADDEKTIYKLADKIKNGGSGVWGDAPMTPHPNLEEKKLFEMVKYILSLDDNLDNDETGQSVKYTLGKKSSSMDFTADMTPSAGAGLVANLYARYPDKQDEYSPAPIKNAVVDQVHVLNAKGFGGHDLNIKIILQGKLIMPRDDSYSFRLISDDGSMLYIDGKEVIDNGGFHGFEAVDGEVNLSQGEHDVRIEFFQGGGGAGLSFQWYNKETKAFELVEGDMLAHTEADFTATAPFEPIEAANTKRPGDQIPLEDVHPSFTLHQARPSSFEPKVGGLDFLSEDSMIVSTWDADGSVYRVDNFRSEDPEQIQVTRIAAGLAEPLGVKVVDGRIFVLQKQELTELIDADQDGSIDEYRTVSNDWKVSANFHEFAFGLIYKDGHFYATLATAILPGGASADPQIEDRGKVVKINPDTGSVEFVAFGLRTPNGIGMDVNEEIFVADNQGDWLPSSKIVHIQNGKFYGSRSVDFEGTEGVEEKLPVVWLPQDEIGNSPSEPTYLNLGPYKNQLIHGEVTHGGIKRVFYEEVEGQLQGALFRFVQGVEAGVNRIRWAPDGSLVVGGIGVSGNWLHYGKLHHGLQRLEYNGKTTFEMLSIKAKPNGFDIEFTEPLADNVTVGKDLLEIEMFYYLPTVNYGGPKMDLREMPIQGLTLSDDRKTLSVRIPGLKENHVVYFHLNPEMKSASGQQLWSTEAWYTLNRIPKP</sequence>
<dbReference type="PANTHER" id="PTHR33546:SF1">
    <property type="entry name" value="LARGE, MULTIFUNCTIONAL SECRETED PROTEIN"/>
    <property type="match status" value="1"/>
</dbReference>
<dbReference type="OrthoDB" id="9814063at2"/>
<feature type="binding site" description="covalent" evidence="6">
    <location>
        <position position="317"/>
    </location>
    <ligand>
        <name>heme c</name>
        <dbReference type="ChEBI" id="CHEBI:61717"/>
    </ligand>
</feature>
<dbReference type="InterPro" id="IPR002324">
    <property type="entry name" value="Cyt_c_ID"/>
</dbReference>